<dbReference type="InParanoid" id="B7PHZ4"/>
<feature type="non-terminal residue" evidence="1">
    <location>
        <position position="1"/>
    </location>
</feature>
<evidence type="ECO:0000313" key="3">
    <source>
        <dbReference type="Proteomes" id="UP000001555"/>
    </source>
</evidence>
<gene>
    <name evidence="1" type="ORF">IscW_ISCW017919</name>
</gene>
<evidence type="ECO:0000313" key="2">
    <source>
        <dbReference type="EnsemblMetazoa" id="ISCW017919-PA"/>
    </source>
</evidence>
<dbReference type="VEuPathDB" id="VectorBase:ISCP_010350"/>
<dbReference type="VEuPathDB" id="VectorBase:ISCI017919"/>
<dbReference type="EMBL" id="ABJB010313793">
    <property type="status" value="NOT_ANNOTATED_CDS"/>
    <property type="molecule type" value="Genomic_DNA"/>
</dbReference>
<dbReference type="EnsemblMetazoa" id="ISCW017919-RA">
    <property type="protein sequence ID" value="ISCW017919-PA"/>
    <property type="gene ID" value="ISCW017919"/>
</dbReference>
<protein>
    <submittedName>
        <fullName evidence="1 2">Uncharacterized protein</fullName>
    </submittedName>
</protein>
<sequence>TVVLGTDKDGKVDTFQYVSVCEMLKCTLENPSVWSDFYNQPVEDGYLNTVFDGTAYRDHTFFQGDRKKICIQLYSDEFEVCNPLGSKRGKHKLTAVYYSILNFPQKLRSRLSGIHLALLVKDKFVASYGLHKIFAPLVRDISRLEKKGISVN</sequence>
<accession>B7PHZ4</accession>
<reference evidence="2" key="2">
    <citation type="submission" date="2020-05" db="UniProtKB">
        <authorList>
            <consortium name="EnsemblMetazoa"/>
        </authorList>
    </citation>
    <scope>IDENTIFICATION</scope>
    <source>
        <strain evidence="2">wikel</strain>
    </source>
</reference>
<dbReference type="EMBL" id="DS716023">
    <property type="protein sequence ID" value="EEC06216.1"/>
    <property type="molecule type" value="Genomic_DNA"/>
</dbReference>
<proteinExistence type="predicted"/>
<dbReference type="HOGENOM" id="CLU_1631235_0_0_1"/>
<name>B7PHZ4_IXOSC</name>
<evidence type="ECO:0000313" key="1">
    <source>
        <dbReference type="EMBL" id="EEC06216.1"/>
    </source>
</evidence>
<dbReference type="Proteomes" id="UP000001555">
    <property type="component" value="Unassembled WGS sequence"/>
</dbReference>
<feature type="non-terminal residue" evidence="1">
    <location>
        <position position="152"/>
    </location>
</feature>
<keyword evidence="3" id="KW-1185">Reference proteome</keyword>
<organism>
    <name type="scientific">Ixodes scapularis</name>
    <name type="common">Black-legged tick</name>
    <name type="synonym">Deer tick</name>
    <dbReference type="NCBI Taxonomy" id="6945"/>
    <lineage>
        <taxon>Eukaryota</taxon>
        <taxon>Metazoa</taxon>
        <taxon>Ecdysozoa</taxon>
        <taxon>Arthropoda</taxon>
        <taxon>Chelicerata</taxon>
        <taxon>Arachnida</taxon>
        <taxon>Acari</taxon>
        <taxon>Parasitiformes</taxon>
        <taxon>Ixodida</taxon>
        <taxon>Ixodoidea</taxon>
        <taxon>Ixodidae</taxon>
        <taxon>Ixodinae</taxon>
        <taxon>Ixodes</taxon>
    </lineage>
</organism>
<reference evidence="1 3" key="1">
    <citation type="submission" date="2008-03" db="EMBL/GenBank/DDBJ databases">
        <title>Annotation of Ixodes scapularis.</title>
        <authorList>
            <consortium name="Ixodes scapularis Genome Project Consortium"/>
            <person name="Caler E."/>
            <person name="Hannick L.I."/>
            <person name="Bidwell S."/>
            <person name="Joardar V."/>
            <person name="Thiagarajan M."/>
            <person name="Amedeo P."/>
            <person name="Galinsky K.J."/>
            <person name="Schobel S."/>
            <person name="Inman J."/>
            <person name="Hostetler J."/>
            <person name="Miller J."/>
            <person name="Hammond M."/>
            <person name="Megy K."/>
            <person name="Lawson D."/>
            <person name="Kodira C."/>
            <person name="Sutton G."/>
            <person name="Meyer J."/>
            <person name="Hill C.A."/>
            <person name="Birren B."/>
            <person name="Nene V."/>
            <person name="Collins F."/>
            <person name="Alarcon-Chaidez F."/>
            <person name="Wikel S."/>
            <person name="Strausberg R."/>
        </authorList>
    </citation>
    <scope>NUCLEOTIDE SEQUENCE [LARGE SCALE GENOMIC DNA]</scope>
    <source>
        <strain evidence="3">Wikel</strain>
        <strain evidence="1">Wikel colony</strain>
    </source>
</reference>
<dbReference type="VEuPathDB" id="VectorBase:ISCW017919"/>
<dbReference type="OrthoDB" id="6506336at2759"/>
<dbReference type="PaxDb" id="6945-B7PHZ4"/>
<dbReference type="AlphaFoldDB" id="B7PHZ4"/>